<evidence type="ECO:0000313" key="2">
    <source>
        <dbReference type="Proteomes" id="UP000652761"/>
    </source>
</evidence>
<accession>A0A843VSV7</accession>
<keyword evidence="2" id="KW-1185">Reference proteome</keyword>
<feature type="non-terminal residue" evidence="1">
    <location>
        <position position="1"/>
    </location>
</feature>
<sequence length="58" mass="7028">MTYRWDQTSQTNKEMLQHMTAIQKGWRRMLKPKHYKGKTFENVVKYVPPGVDSSDWRI</sequence>
<reference evidence="1" key="1">
    <citation type="submission" date="2017-07" db="EMBL/GenBank/DDBJ databases">
        <title>Taro Niue Genome Assembly and Annotation.</title>
        <authorList>
            <person name="Atibalentja N."/>
            <person name="Keating K."/>
            <person name="Fields C.J."/>
        </authorList>
    </citation>
    <scope>NUCLEOTIDE SEQUENCE</scope>
    <source>
        <strain evidence="1">Niue_2</strain>
        <tissue evidence="1">Leaf</tissue>
    </source>
</reference>
<proteinExistence type="predicted"/>
<gene>
    <name evidence="1" type="ORF">Taro_032527</name>
</gene>
<dbReference type="AlphaFoldDB" id="A0A843VSV7"/>
<dbReference type="Proteomes" id="UP000652761">
    <property type="component" value="Unassembled WGS sequence"/>
</dbReference>
<comment type="caution">
    <text evidence="1">The sequence shown here is derived from an EMBL/GenBank/DDBJ whole genome shotgun (WGS) entry which is preliminary data.</text>
</comment>
<organism evidence="1 2">
    <name type="scientific">Colocasia esculenta</name>
    <name type="common">Wild taro</name>
    <name type="synonym">Arum esculentum</name>
    <dbReference type="NCBI Taxonomy" id="4460"/>
    <lineage>
        <taxon>Eukaryota</taxon>
        <taxon>Viridiplantae</taxon>
        <taxon>Streptophyta</taxon>
        <taxon>Embryophyta</taxon>
        <taxon>Tracheophyta</taxon>
        <taxon>Spermatophyta</taxon>
        <taxon>Magnoliopsida</taxon>
        <taxon>Liliopsida</taxon>
        <taxon>Araceae</taxon>
        <taxon>Aroideae</taxon>
        <taxon>Colocasieae</taxon>
        <taxon>Colocasia</taxon>
    </lineage>
</organism>
<name>A0A843VSV7_COLES</name>
<dbReference type="EMBL" id="NMUH01002410">
    <property type="protein sequence ID" value="MQL99798.1"/>
    <property type="molecule type" value="Genomic_DNA"/>
</dbReference>
<protein>
    <submittedName>
        <fullName evidence="1">Uncharacterized protein</fullName>
    </submittedName>
</protein>
<evidence type="ECO:0000313" key="1">
    <source>
        <dbReference type="EMBL" id="MQL99798.1"/>
    </source>
</evidence>